<dbReference type="Proteomes" id="UP000028045">
    <property type="component" value="Unassembled WGS sequence"/>
</dbReference>
<evidence type="ECO:0000313" key="3">
    <source>
        <dbReference type="Proteomes" id="UP000028045"/>
    </source>
</evidence>
<evidence type="ECO:0000256" key="1">
    <source>
        <dbReference type="SAM" id="MobiDB-lite"/>
    </source>
</evidence>
<dbReference type="OrthoDB" id="10295907at2759"/>
<dbReference type="AlphaFoldDB" id="A0A084AKP3"/>
<evidence type="ECO:0000313" key="2">
    <source>
        <dbReference type="EMBL" id="KEY65872.1"/>
    </source>
</evidence>
<protein>
    <submittedName>
        <fullName evidence="2">Uncharacterized protein</fullName>
    </submittedName>
</protein>
<accession>A0A084AKP3</accession>
<name>A0A084AKP3_STACB</name>
<feature type="region of interest" description="Disordered" evidence="1">
    <location>
        <begin position="204"/>
        <end position="248"/>
    </location>
</feature>
<sequence>MPRRVPGGGINGPHPTPTMLRHDPYPDFMEKEGRWLVERPPSPAFSWIRSDSLFVARLRDKLLNCIRSQEGRIEDYGREVAEEYRMGNTPPEIQQAYLTSLDANDDDADTDVDDFDEFLTMSVTRPGLGQPAAPLTPLCDGQEALQQNQFLELPATPPLDSPPALTPSSTDSTLVDSDECTIVFLSEDIQLRAQGHIYLTVNQAGAGRETSTPNGPGTEGAEQDDDEQNSVRNNQDEGEDSYSSNGQT</sequence>
<reference evidence="2 3" key="1">
    <citation type="journal article" date="2014" name="BMC Genomics">
        <title>Comparative genome sequencing reveals chemotype-specific gene clusters in the toxigenic black mold Stachybotrys.</title>
        <authorList>
            <person name="Semeiks J."/>
            <person name="Borek D."/>
            <person name="Otwinowski Z."/>
            <person name="Grishin N.V."/>
        </authorList>
    </citation>
    <scope>NUCLEOTIDE SEQUENCE [LARGE SCALE GENOMIC DNA]</scope>
    <source>
        <strain evidence="3">CBS 109288 / IBT 7711</strain>
    </source>
</reference>
<gene>
    <name evidence="2" type="ORF">S7711_10991</name>
</gene>
<feature type="region of interest" description="Disordered" evidence="1">
    <location>
        <begin position="1"/>
        <end position="20"/>
    </location>
</feature>
<feature type="compositionally biased region" description="Gly residues" evidence="1">
    <location>
        <begin position="1"/>
        <end position="11"/>
    </location>
</feature>
<feature type="region of interest" description="Disordered" evidence="1">
    <location>
        <begin position="153"/>
        <end position="174"/>
    </location>
</feature>
<dbReference type="EMBL" id="KL648682">
    <property type="protein sequence ID" value="KEY65872.1"/>
    <property type="molecule type" value="Genomic_DNA"/>
</dbReference>
<dbReference type="HOGENOM" id="CLU_1120740_0_0_1"/>
<feature type="compositionally biased region" description="Pro residues" evidence="1">
    <location>
        <begin position="155"/>
        <end position="165"/>
    </location>
</feature>
<keyword evidence="3" id="KW-1185">Reference proteome</keyword>
<proteinExistence type="predicted"/>
<organism evidence="2 3">
    <name type="scientific">Stachybotrys chartarum (strain CBS 109288 / IBT 7711)</name>
    <name type="common">Toxic black mold</name>
    <name type="synonym">Stilbospora chartarum</name>
    <dbReference type="NCBI Taxonomy" id="1280523"/>
    <lineage>
        <taxon>Eukaryota</taxon>
        <taxon>Fungi</taxon>
        <taxon>Dikarya</taxon>
        <taxon>Ascomycota</taxon>
        <taxon>Pezizomycotina</taxon>
        <taxon>Sordariomycetes</taxon>
        <taxon>Hypocreomycetidae</taxon>
        <taxon>Hypocreales</taxon>
        <taxon>Stachybotryaceae</taxon>
        <taxon>Stachybotrys</taxon>
    </lineage>
</organism>